<feature type="transmembrane region" description="Helical" evidence="10">
    <location>
        <begin position="150"/>
        <end position="167"/>
    </location>
</feature>
<evidence type="ECO:0000256" key="7">
    <source>
        <dbReference type="ARBA" id="ARBA00022989"/>
    </source>
</evidence>
<accession>A0A7Y0L7Z6</accession>
<comment type="caution">
    <text evidence="11">The sequence shown here is derived from an EMBL/GenBank/DDBJ whole genome shotgun (WGS) entry which is preliminary data.</text>
</comment>
<evidence type="ECO:0000256" key="10">
    <source>
        <dbReference type="SAM" id="Phobius"/>
    </source>
</evidence>
<keyword evidence="1" id="KW-0813">Transport</keyword>
<evidence type="ECO:0000256" key="5">
    <source>
        <dbReference type="ARBA" id="ARBA00022692"/>
    </source>
</evidence>
<feature type="region of interest" description="Disordered" evidence="9">
    <location>
        <begin position="274"/>
        <end position="340"/>
    </location>
</feature>
<evidence type="ECO:0000256" key="6">
    <source>
        <dbReference type="ARBA" id="ARBA00022967"/>
    </source>
</evidence>
<reference evidence="11 12" key="1">
    <citation type="submission" date="2020-04" db="EMBL/GenBank/DDBJ databases">
        <authorList>
            <person name="Zhang R."/>
            <person name="Schippers A."/>
        </authorList>
    </citation>
    <scope>NUCLEOTIDE SEQUENCE [LARGE SCALE GENOMIC DNA]</scope>
    <source>
        <strain evidence="11 12">DSM 109850</strain>
    </source>
</reference>
<feature type="transmembrane region" description="Helical" evidence="10">
    <location>
        <begin position="174"/>
        <end position="194"/>
    </location>
</feature>
<evidence type="ECO:0000256" key="2">
    <source>
        <dbReference type="ARBA" id="ARBA00022553"/>
    </source>
</evidence>
<gene>
    <name evidence="11" type="ORF">HIJ39_21375</name>
</gene>
<keyword evidence="8 10" id="KW-0472">Membrane</keyword>
<dbReference type="Proteomes" id="UP000533476">
    <property type="component" value="Unassembled WGS sequence"/>
</dbReference>
<feature type="transmembrane region" description="Helical" evidence="10">
    <location>
        <begin position="73"/>
        <end position="90"/>
    </location>
</feature>
<dbReference type="EMBL" id="JABBVZ010000164">
    <property type="protein sequence ID" value="NMP24861.1"/>
    <property type="molecule type" value="Genomic_DNA"/>
</dbReference>
<evidence type="ECO:0000256" key="9">
    <source>
        <dbReference type="SAM" id="MobiDB-lite"/>
    </source>
</evidence>
<keyword evidence="7 10" id="KW-1133">Transmembrane helix</keyword>
<evidence type="ECO:0008006" key="13">
    <source>
        <dbReference type="Google" id="ProtNLM"/>
    </source>
</evidence>
<evidence type="ECO:0000256" key="4">
    <source>
        <dbReference type="ARBA" id="ARBA00022643"/>
    </source>
</evidence>
<dbReference type="GO" id="GO:0016020">
    <property type="term" value="C:membrane"/>
    <property type="evidence" value="ECO:0007669"/>
    <property type="project" value="InterPro"/>
</dbReference>
<dbReference type="AlphaFoldDB" id="A0A7Y0L7Z6"/>
<keyword evidence="2" id="KW-0597">Phosphoprotein</keyword>
<evidence type="ECO:0000256" key="3">
    <source>
        <dbReference type="ARBA" id="ARBA00022630"/>
    </source>
</evidence>
<protein>
    <recommendedName>
        <fullName evidence="13">RnfABCDGE type electron transport complex subunit D</fullName>
    </recommendedName>
</protein>
<keyword evidence="12" id="KW-1185">Reference proteome</keyword>
<keyword evidence="6" id="KW-1278">Translocase</keyword>
<evidence type="ECO:0000313" key="11">
    <source>
        <dbReference type="EMBL" id="NMP24861.1"/>
    </source>
</evidence>
<evidence type="ECO:0000256" key="8">
    <source>
        <dbReference type="ARBA" id="ARBA00023136"/>
    </source>
</evidence>
<proteinExistence type="predicted"/>
<organism evidence="11 12">
    <name type="scientific">Sulfobacillus harzensis</name>
    <dbReference type="NCBI Taxonomy" id="2729629"/>
    <lineage>
        <taxon>Bacteria</taxon>
        <taxon>Bacillati</taxon>
        <taxon>Bacillota</taxon>
        <taxon>Clostridia</taxon>
        <taxon>Eubacteriales</taxon>
        <taxon>Clostridiales Family XVII. Incertae Sedis</taxon>
        <taxon>Sulfobacillus</taxon>
    </lineage>
</organism>
<sequence>MANAQRLQSPSLTTRFRRFVRTPKGHVLGALILLTGVGSRTPYGAHAIPHALIAVAAAVLFDAAVAKVMERKVTFSIGGVITALIVTDVLSSITPVYLIMLTTVLALSFKHLLKQGRKPLFNPAAAGLLATALVFSGAESWWASMPNDPMWVVLLMLAAGIFVAVRVKKYLPVLVFLGTYFTAILAMALLHWGLPSATPADALRAPFVNAALFVAFFMLTDPPTSPGTVKEQVPFAIISALVAVAVYDLMGGLVYLLVGLLVGNGLTAIRARQRRKADRHPAPARSPVQSFSVTPRLPKRLGSTAGAGRPAFPPIGAPTRGYRRDRRAADGADPRQCLTD</sequence>
<keyword evidence="3" id="KW-0285">Flavoprotein</keyword>
<dbReference type="InterPro" id="IPR004338">
    <property type="entry name" value="NqrB/RnfD"/>
</dbReference>
<dbReference type="GO" id="GO:0055085">
    <property type="term" value="P:transmembrane transport"/>
    <property type="evidence" value="ECO:0007669"/>
    <property type="project" value="InterPro"/>
</dbReference>
<dbReference type="Pfam" id="PF03116">
    <property type="entry name" value="NQR2_RnfD_RnfE"/>
    <property type="match status" value="2"/>
</dbReference>
<evidence type="ECO:0000256" key="1">
    <source>
        <dbReference type="ARBA" id="ARBA00022448"/>
    </source>
</evidence>
<evidence type="ECO:0000313" key="12">
    <source>
        <dbReference type="Proteomes" id="UP000533476"/>
    </source>
</evidence>
<keyword evidence="4" id="KW-0288">FMN</keyword>
<feature type="transmembrane region" description="Helical" evidence="10">
    <location>
        <begin position="253"/>
        <end position="271"/>
    </location>
</feature>
<feature type="transmembrane region" description="Helical" evidence="10">
    <location>
        <begin position="48"/>
        <end position="66"/>
    </location>
</feature>
<feature type="transmembrane region" description="Helical" evidence="10">
    <location>
        <begin position="120"/>
        <end position="138"/>
    </location>
</feature>
<feature type="transmembrane region" description="Helical" evidence="10">
    <location>
        <begin position="200"/>
        <end position="219"/>
    </location>
</feature>
<name>A0A7Y0L7Z6_9FIRM</name>
<keyword evidence="5 10" id="KW-0812">Transmembrane</keyword>